<keyword evidence="1" id="KW-1133">Transmembrane helix</keyword>
<dbReference type="InterPro" id="IPR025403">
    <property type="entry name" value="TgpA-like_C"/>
</dbReference>
<proteinExistence type="predicted"/>
<dbReference type="SMART" id="SM00460">
    <property type="entry name" value="TGc"/>
    <property type="match status" value="1"/>
</dbReference>
<dbReference type="InterPro" id="IPR021878">
    <property type="entry name" value="TgpA_N"/>
</dbReference>
<organism evidence="3 4">
    <name type="scientific">Luteibacter sahnii</name>
    <dbReference type="NCBI Taxonomy" id="3021977"/>
    <lineage>
        <taxon>Bacteria</taxon>
        <taxon>Pseudomonadati</taxon>
        <taxon>Pseudomonadota</taxon>
        <taxon>Gammaproteobacteria</taxon>
        <taxon>Lysobacterales</taxon>
        <taxon>Rhodanobacteraceae</taxon>
        <taxon>Luteibacter</taxon>
    </lineage>
</organism>
<feature type="transmembrane region" description="Helical" evidence="1">
    <location>
        <begin position="126"/>
        <end position="144"/>
    </location>
</feature>
<evidence type="ECO:0000313" key="3">
    <source>
        <dbReference type="EMBL" id="MDF4024252.1"/>
    </source>
</evidence>
<protein>
    <submittedName>
        <fullName evidence="3">DUF3488 and transglutaminase-like domain-containing protein</fullName>
    </submittedName>
</protein>
<evidence type="ECO:0000313" key="4">
    <source>
        <dbReference type="Proteomes" id="UP001528850"/>
    </source>
</evidence>
<feature type="transmembrane region" description="Helical" evidence="1">
    <location>
        <begin position="160"/>
        <end position="179"/>
    </location>
</feature>
<evidence type="ECO:0000259" key="2">
    <source>
        <dbReference type="SMART" id="SM00460"/>
    </source>
</evidence>
<feature type="transmembrane region" description="Helical" evidence="1">
    <location>
        <begin position="538"/>
        <end position="559"/>
    </location>
</feature>
<dbReference type="PANTHER" id="PTHR42736">
    <property type="entry name" value="PROTEIN-GLUTAMINE GAMMA-GLUTAMYLTRANSFERASE"/>
    <property type="match status" value="1"/>
</dbReference>
<name>A0ABT6BAD6_9GAMM</name>
<keyword evidence="1" id="KW-0812">Transmembrane</keyword>
<dbReference type="Proteomes" id="UP001528850">
    <property type="component" value="Unassembled WGS sequence"/>
</dbReference>
<dbReference type="Gene3D" id="3.10.620.30">
    <property type="match status" value="1"/>
</dbReference>
<keyword evidence="4" id="KW-1185">Reference proteome</keyword>
<dbReference type="InterPro" id="IPR038765">
    <property type="entry name" value="Papain-like_cys_pep_sf"/>
</dbReference>
<dbReference type="InterPro" id="IPR052901">
    <property type="entry name" value="Bact_TGase-like"/>
</dbReference>
<dbReference type="EMBL" id="JARJJS010000001">
    <property type="protein sequence ID" value="MDF4024252.1"/>
    <property type="molecule type" value="Genomic_DNA"/>
</dbReference>
<gene>
    <name evidence="3" type="ORF">P3W24_04655</name>
</gene>
<dbReference type="Pfam" id="PF11992">
    <property type="entry name" value="TgpA_N"/>
    <property type="match status" value="1"/>
</dbReference>
<reference evidence="3 4" key="1">
    <citation type="journal article" date="2024" name="Curr. Microbiol.">
        <title>Luteibacter sahnii sp. nov., A Novel Yellow-Colored Xanthomonadin Pigment Producing Probiotic Bacterium from Healthy Rice Seed Microbiome.</title>
        <authorList>
            <person name="Jaiswal G."/>
            <person name="Rana R."/>
            <person name="Nayak P.K."/>
            <person name="Chouhan R."/>
            <person name="Gandhi S.G."/>
            <person name="Patel H.K."/>
            <person name="Patil P.B."/>
        </authorList>
    </citation>
    <scope>NUCLEOTIDE SEQUENCE [LARGE SCALE GENOMIC DNA]</scope>
    <source>
        <strain evidence="3 4">PPL201</strain>
    </source>
</reference>
<accession>A0ABT6BAD6</accession>
<sequence>MPSLGRRAFDLLTVTMLFVLLVHALHLPWWLSVALAVVAGGRWWQRRRGGGKVPASLRLPLLATLLAAVIGHYGTLFGREPGSAFAVGLLVLKLLEAEEPRDARVGIAFACFALMSALLFDQGLVASAVVSLGLIPALTTLCAVEDPEADQRRLVTQWKPVLFALLASVPLSVFAFLFVPRLSSPLWGTPDSGQAATGLSSRLSPGDMLDLMTDDTPALRIRFDGPPPANASLYFRAYTMQLFDGEAWTPGLRRTRRPPAQADYGPRITYHASLEPTHDRIVPLLDLPVAAPPDTELRADRTVLANRRIDDAVTFTAEAATRYRLEPTLDDGVRRDNLQLPAGTGPRARALAASWAERYGTDHAAIVRAALALFHADFSYTLAPEPLGRDRIDDFLFATRQGYCEHFASGFTFLMRAAGLPARVVTGYQGGFWNGRAGYLLVRRSDAHAWSEVWLDGRGWVRFDPTAAVRPERVDLGAAAAAEGAGGGTFGPAWLRALRNQWDVVNQWWSRGVIGFDSLRQQGLLRPFGVDHADVTDLAAVLATGCALLVAVALGWALLQRREGDALDAWMHRLERKLGRAGVVRRPGEGPKHFLARAARALPAQRNALERLSGLYLRSRYAHDVPPPESITEFGRNVRELKTRRVVK</sequence>
<dbReference type="Pfam" id="PF13559">
    <property type="entry name" value="DUF4129"/>
    <property type="match status" value="1"/>
</dbReference>
<feature type="domain" description="Transglutaminase-like" evidence="2">
    <location>
        <begin position="396"/>
        <end position="467"/>
    </location>
</feature>
<dbReference type="PANTHER" id="PTHR42736:SF1">
    <property type="entry name" value="PROTEIN-GLUTAMINE GAMMA-GLUTAMYLTRANSFERASE"/>
    <property type="match status" value="1"/>
</dbReference>
<dbReference type="SUPFAM" id="SSF54001">
    <property type="entry name" value="Cysteine proteinases"/>
    <property type="match status" value="1"/>
</dbReference>
<evidence type="ECO:0000256" key="1">
    <source>
        <dbReference type="SAM" id="Phobius"/>
    </source>
</evidence>
<dbReference type="Pfam" id="PF01841">
    <property type="entry name" value="Transglut_core"/>
    <property type="match status" value="1"/>
</dbReference>
<dbReference type="InterPro" id="IPR002931">
    <property type="entry name" value="Transglutaminase-like"/>
</dbReference>
<feature type="transmembrane region" description="Helical" evidence="1">
    <location>
        <begin position="59"/>
        <end position="75"/>
    </location>
</feature>
<keyword evidence="1" id="KW-0472">Membrane</keyword>
<feature type="transmembrane region" description="Helical" evidence="1">
    <location>
        <begin position="12"/>
        <end position="38"/>
    </location>
</feature>
<comment type="caution">
    <text evidence="3">The sequence shown here is derived from an EMBL/GenBank/DDBJ whole genome shotgun (WGS) entry which is preliminary data.</text>
</comment>